<dbReference type="PIRSF" id="PIRSF039096">
    <property type="entry name" value="p16-ARC"/>
    <property type="match status" value="1"/>
</dbReference>
<dbReference type="FunFam" id="1.25.40.190:FF:000004">
    <property type="entry name" value="Actin-related protein 2/3 complex subunit 5"/>
    <property type="match status" value="1"/>
</dbReference>
<protein>
    <recommendedName>
        <fullName evidence="5">Actin-related protein 2/3 complex subunit 5</fullName>
    </recommendedName>
</protein>
<comment type="function">
    <text evidence="5">Functions as component of the Arp2/3 complex which is involved in regulation of actin polymerization and together with an activating nucleation-promoting factor (NPF) mediates the formation of branched actin networks. Arp2/3 complex plays a critical role in the control of cell morphogenesis via the modulation of cell polarity development.</text>
</comment>
<feature type="region of interest" description="Disordered" evidence="6">
    <location>
        <begin position="1"/>
        <end position="42"/>
    </location>
</feature>
<organism evidence="7 8">
    <name type="scientific">Mytilus coruscus</name>
    <name type="common">Sea mussel</name>
    <dbReference type="NCBI Taxonomy" id="42192"/>
    <lineage>
        <taxon>Eukaryota</taxon>
        <taxon>Metazoa</taxon>
        <taxon>Spiralia</taxon>
        <taxon>Lophotrochozoa</taxon>
        <taxon>Mollusca</taxon>
        <taxon>Bivalvia</taxon>
        <taxon>Autobranchia</taxon>
        <taxon>Pteriomorphia</taxon>
        <taxon>Mytilida</taxon>
        <taxon>Mytiloidea</taxon>
        <taxon>Mytilidae</taxon>
        <taxon>Mytilinae</taxon>
        <taxon>Mytilus</taxon>
    </lineage>
</organism>
<dbReference type="OrthoDB" id="429520at2759"/>
<proteinExistence type="inferred from homology"/>
<name>A0A6J8ARV6_MYTCO</name>
<gene>
    <name evidence="7" type="ORF">MCOR_10687</name>
</gene>
<keyword evidence="8" id="KW-1185">Reference proteome</keyword>
<comment type="subcellular location">
    <subcellularLocation>
        <location evidence="1">Cytoplasm</location>
        <location evidence="1">Cytoskeleton</location>
    </subcellularLocation>
</comment>
<evidence type="ECO:0000256" key="1">
    <source>
        <dbReference type="ARBA" id="ARBA00004245"/>
    </source>
</evidence>
<evidence type="ECO:0000313" key="8">
    <source>
        <dbReference type="Proteomes" id="UP000507470"/>
    </source>
</evidence>
<evidence type="ECO:0000256" key="6">
    <source>
        <dbReference type="SAM" id="MobiDB-lite"/>
    </source>
</evidence>
<dbReference type="Gene3D" id="1.25.40.190">
    <property type="entry name" value="Actin-related protein 2/3 complex subunit 5"/>
    <property type="match status" value="1"/>
</dbReference>
<keyword evidence="4 5" id="KW-0206">Cytoskeleton</keyword>
<dbReference type="AlphaFoldDB" id="A0A6J8ARV6"/>
<dbReference type="GO" id="GO:0005885">
    <property type="term" value="C:Arp2/3 protein complex"/>
    <property type="evidence" value="ECO:0007669"/>
    <property type="project" value="InterPro"/>
</dbReference>
<accession>A0A6J8ARV6</accession>
<dbReference type="PANTHER" id="PTHR12644">
    <property type="entry name" value="ARP2/3 COMPLEX 16 KD SUBUNIT P16-ARC"/>
    <property type="match status" value="1"/>
</dbReference>
<feature type="compositionally biased region" description="Acidic residues" evidence="6">
    <location>
        <begin position="16"/>
        <end position="31"/>
    </location>
</feature>
<evidence type="ECO:0000256" key="4">
    <source>
        <dbReference type="ARBA" id="ARBA00023212"/>
    </source>
</evidence>
<dbReference type="InterPro" id="IPR036743">
    <property type="entry name" value="ARPC5_sf"/>
</dbReference>
<dbReference type="EMBL" id="CACVKT020001865">
    <property type="protein sequence ID" value="CAC5372669.1"/>
    <property type="molecule type" value="Genomic_DNA"/>
</dbReference>
<keyword evidence="3" id="KW-0963">Cytoplasm</keyword>
<dbReference type="InterPro" id="IPR006789">
    <property type="entry name" value="ARPC5"/>
</dbReference>
<dbReference type="SUPFAM" id="SSF69103">
    <property type="entry name" value="Arp2/3 complex 16 kDa subunit ARPC5"/>
    <property type="match status" value="1"/>
</dbReference>
<evidence type="ECO:0000256" key="3">
    <source>
        <dbReference type="ARBA" id="ARBA00022490"/>
    </source>
</evidence>
<reference evidence="7 8" key="1">
    <citation type="submission" date="2020-06" db="EMBL/GenBank/DDBJ databases">
        <authorList>
            <person name="Li R."/>
            <person name="Bekaert M."/>
        </authorList>
    </citation>
    <scope>NUCLEOTIDE SEQUENCE [LARGE SCALE GENOMIC DNA]</scope>
    <source>
        <strain evidence="8">wild</strain>
    </source>
</reference>
<dbReference type="Pfam" id="PF04699">
    <property type="entry name" value="P16-Arc"/>
    <property type="match status" value="1"/>
</dbReference>
<dbReference type="GO" id="GO:0034314">
    <property type="term" value="P:Arp2/3 complex-mediated actin nucleation"/>
    <property type="evidence" value="ECO:0007669"/>
    <property type="project" value="InterPro"/>
</dbReference>
<sequence length="150" mass="16449">MSKAGNSRAFRKVDVDQFDEDKYEEQDDENEQVSGPNESDVNALLAQGKNADALKSALKNAPVGSKDQKLKSKAVQLVTRVLTSFKSSEIDQCVKSLDSVTLDLLMKYIYKGFENPSEGSSGALLTWHEKAFALGGLGTIMRVLTDRKCV</sequence>
<dbReference type="Proteomes" id="UP000507470">
    <property type="component" value="Unassembled WGS sequence"/>
</dbReference>
<evidence type="ECO:0000313" key="7">
    <source>
        <dbReference type="EMBL" id="CAC5372669.1"/>
    </source>
</evidence>
<dbReference type="GO" id="GO:0030833">
    <property type="term" value="P:regulation of actin filament polymerization"/>
    <property type="evidence" value="ECO:0007669"/>
    <property type="project" value="InterPro"/>
</dbReference>
<evidence type="ECO:0000256" key="2">
    <source>
        <dbReference type="ARBA" id="ARBA00006084"/>
    </source>
</evidence>
<evidence type="ECO:0000256" key="5">
    <source>
        <dbReference type="RuleBase" id="RU004301"/>
    </source>
</evidence>
<comment type="similarity">
    <text evidence="2 5">Belongs to the ARPC5 family.</text>
</comment>